<dbReference type="PROSITE" id="PS51873">
    <property type="entry name" value="TRIAD"/>
    <property type="match status" value="1"/>
</dbReference>
<evidence type="ECO:0000259" key="19">
    <source>
        <dbReference type="PROSITE" id="PS51873"/>
    </source>
</evidence>
<evidence type="ECO:0000256" key="7">
    <source>
        <dbReference type="ARBA" id="ARBA00022692"/>
    </source>
</evidence>
<keyword evidence="7 17" id="KW-0812">Transmembrane</keyword>
<dbReference type="GO" id="GO:0015293">
    <property type="term" value="F:symporter activity"/>
    <property type="evidence" value="ECO:0007669"/>
    <property type="project" value="TreeGrafter"/>
</dbReference>
<keyword evidence="21" id="KW-1185">Reference proteome</keyword>
<dbReference type="Gene3D" id="1.20.120.1750">
    <property type="match status" value="2"/>
</dbReference>
<dbReference type="GO" id="GO:0061630">
    <property type="term" value="F:ubiquitin protein ligase activity"/>
    <property type="evidence" value="ECO:0007669"/>
    <property type="project" value="UniProtKB-EC"/>
</dbReference>
<dbReference type="Pfam" id="PF07670">
    <property type="entry name" value="Gate"/>
    <property type="match status" value="1"/>
</dbReference>
<dbReference type="EC" id="2.3.2.31" evidence="4"/>
<dbReference type="Gene3D" id="3.30.40.10">
    <property type="entry name" value="Zinc/RING finger domain, C3HC4 (zinc finger)"/>
    <property type="match status" value="1"/>
</dbReference>
<gene>
    <name evidence="20" type="ORF">PISL3812_04766</name>
</gene>
<dbReference type="EMBL" id="CVMT01000003">
    <property type="protein sequence ID" value="CRG87746.1"/>
    <property type="molecule type" value="Genomic_DNA"/>
</dbReference>
<evidence type="ECO:0000313" key="20">
    <source>
        <dbReference type="EMBL" id="CRG87746.1"/>
    </source>
</evidence>
<feature type="compositionally biased region" description="Basic and acidic residues" evidence="16">
    <location>
        <begin position="38"/>
        <end position="47"/>
    </location>
</feature>
<comment type="subcellular location">
    <subcellularLocation>
        <location evidence="2">Cell membrane</location>
        <topology evidence="2">Multi-pass membrane protein</topology>
    </subcellularLocation>
</comment>
<evidence type="ECO:0000256" key="9">
    <source>
        <dbReference type="ARBA" id="ARBA00022737"/>
    </source>
</evidence>
<dbReference type="Proteomes" id="UP000054383">
    <property type="component" value="Unassembled WGS sequence"/>
</dbReference>
<feature type="region of interest" description="Disordered" evidence="16">
    <location>
        <begin position="633"/>
        <end position="677"/>
    </location>
</feature>
<evidence type="ECO:0000256" key="13">
    <source>
        <dbReference type="ARBA" id="ARBA00022989"/>
    </source>
</evidence>
<feature type="transmembrane region" description="Helical" evidence="17">
    <location>
        <begin position="558"/>
        <end position="582"/>
    </location>
</feature>
<feature type="transmembrane region" description="Helical" evidence="17">
    <location>
        <begin position="207"/>
        <end position="224"/>
    </location>
</feature>
<evidence type="ECO:0000256" key="11">
    <source>
        <dbReference type="ARBA" id="ARBA00022786"/>
    </source>
</evidence>
<dbReference type="PANTHER" id="PTHR10590:SF4">
    <property type="entry name" value="SOLUTE CARRIER FAMILY 28 MEMBER 3"/>
    <property type="match status" value="1"/>
</dbReference>
<evidence type="ECO:0000256" key="17">
    <source>
        <dbReference type="SAM" id="Phobius"/>
    </source>
</evidence>
<dbReference type="InterPro" id="IPR002867">
    <property type="entry name" value="IBR_dom"/>
</dbReference>
<dbReference type="InterPro" id="IPR008276">
    <property type="entry name" value="C_nuclsd_transpt"/>
</dbReference>
<evidence type="ECO:0000256" key="6">
    <source>
        <dbReference type="ARBA" id="ARBA00022679"/>
    </source>
</evidence>
<organism evidence="20 21">
    <name type="scientific">Talaromyces islandicus</name>
    <name type="common">Penicillium islandicum</name>
    <dbReference type="NCBI Taxonomy" id="28573"/>
    <lineage>
        <taxon>Eukaryota</taxon>
        <taxon>Fungi</taxon>
        <taxon>Dikarya</taxon>
        <taxon>Ascomycota</taxon>
        <taxon>Pezizomycotina</taxon>
        <taxon>Eurotiomycetes</taxon>
        <taxon>Eurotiomycetidae</taxon>
        <taxon>Eurotiales</taxon>
        <taxon>Trichocomaceae</taxon>
        <taxon>Talaromyces</taxon>
        <taxon>Talaromyces sect. Islandici</taxon>
    </lineage>
</organism>
<dbReference type="Pfam" id="PF07662">
    <property type="entry name" value="Nucleos_tra2_C"/>
    <property type="match status" value="1"/>
</dbReference>
<evidence type="ECO:0000313" key="21">
    <source>
        <dbReference type="Proteomes" id="UP000054383"/>
    </source>
</evidence>
<dbReference type="STRING" id="28573.A0A0U1LY36"/>
<feature type="transmembrane region" description="Helical" evidence="17">
    <location>
        <begin position="370"/>
        <end position="392"/>
    </location>
</feature>
<reference evidence="20 21" key="1">
    <citation type="submission" date="2015-04" db="EMBL/GenBank/DDBJ databases">
        <authorList>
            <person name="Syromyatnikov M.Y."/>
            <person name="Popov V.N."/>
        </authorList>
    </citation>
    <scope>NUCLEOTIDE SEQUENCE [LARGE SCALE GENOMIC DNA]</scope>
    <source>
        <strain evidence="20">WF-38-12</strain>
    </source>
</reference>
<keyword evidence="13 17" id="KW-1133">Transmembrane helix</keyword>
<keyword evidence="6" id="KW-0808">Transferase</keyword>
<dbReference type="SUPFAM" id="SSF57850">
    <property type="entry name" value="RING/U-box"/>
    <property type="match status" value="3"/>
</dbReference>
<dbReference type="Pfam" id="PF21235">
    <property type="entry name" value="UBA_ARI1"/>
    <property type="match status" value="1"/>
</dbReference>
<dbReference type="SMART" id="SM00184">
    <property type="entry name" value="RING"/>
    <property type="match status" value="2"/>
</dbReference>
<dbReference type="OrthoDB" id="6075923at2759"/>
<keyword evidence="11" id="KW-0833">Ubl conjugation pathway</keyword>
<keyword evidence="5" id="KW-1003">Cell membrane</keyword>
<keyword evidence="10 15" id="KW-0863">Zinc-finger</keyword>
<evidence type="ECO:0000256" key="8">
    <source>
        <dbReference type="ARBA" id="ARBA00022723"/>
    </source>
</evidence>
<feature type="domain" description="RING-type" evidence="19">
    <location>
        <begin position="838"/>
        <end position="1067"/>
    </location>
</feature>
<feature type="region of interest" description="Disordered" evidence="16">
    <location>
        <begin position="1"/>
        <end position="84"/>
    </location>
</feature>
<dbReference type="PANTHER" id="PTHR10590">
    <property type="entry name" value="SODIUM/NUCLEOSIDE COTRANSPORTER"/>
    <property type="match status" value="1"/>
</dbReference>
<evidence type="ECO:0000256" key="16">
    <source>
        <dbReference type="SAM" id="MobiDB-lite"/>
    </source>
</evidence>
<evidence type="ECO:0000256" key="10">
    <source>
        <dbReference type="ARBA" id="ARBA00022771"/>
    </source>
</evidence>
<evidence type="ECO:0000256" key="5">
    <source>
        <dbReference type="ARBA" id="ARBA00022475"/>
    </source>
</evidence>
<feature type="transmembrane region" description="Helical" evidence="17">
    <location>
        <begin position="458"/>
        <end position="482"/>
    </location>
</feature>
<dbReference type="FunFam" id="3.30.40.10:FF:000019">
    <property type="entry name" value="RBR-type E3 ubiquitin transferase"/>
    <property type="match status" value="1"/>
</dbReference>
<dbReference type="PROSITE" id="PS50089">
    <property type="entry name" value="ZF_RING_2"/>
    <property type="match status" value="1"/>
</dbReference>
<evidence type="ECO:0000256" key="3">
    <source>
        <dbReference type="ARBA" id="ARBA00009033"/>
    </source>
</evidence>
<dbReference type="InterPro" id="IPR002668">
    <property type="entry name" value="CNT_N_dom"/>
</dbReference>
<feature type="transmembrane region" description="Helical" evidence="17">
    <location>
        <begin position="494"/>
        <end position="513"/>
    </location>
</feature>
<keyword evidence="8" id="KW-0479">Metal-binding</keyword>
<dbReference type="InterPro" id="IPR045840">
    <property type="entry name" value="Ariadne"/>
</dbReference>
<protein>
    <recommendedName>
        <fullName evidence="4">RBR-type E3 ubiquitin transferase</fullName>
        <ecNumber evidence="4">2.3.2.31</ecNumber>
    </recommendedName>
</protein>
<dbReference type="GO" id="GO:0008270">
    <property type="term" value="F:zinc ion binding"/>
    <property type="evidence" value="ECO:0007669"/>
    <property type="project" value="UniProtKB-KW"/>
</dbReference>
<dbReference type="InterPro" id="IPR048962">
    <property type="entry name" value="ARIH1-like_UBL"/>
</dbReference>
<name>A0A0U1LY36_TALIS</name>
<dbReference type="GO" id="GO:0005886">
    <property type="term" value="C:plasma membrane"/>
    <property type="evidence" value="ECO:0007669"/>
    <property type="project" value="UniProtKB-SubCell"/>
</dbReference>
<dbReference type="InterPro" id="IPR011642">
    <property type="entry name" value="Gate_dom"/>
</dbReference>
<evidence type="ECO:0000256" key="14">
    <source>
        <dbReference type="ARBA" id="ARBA00023136"/>
    </source>
</evidence>
<evidence type="ECO:0000256" key="1">
    <source>
        <dbReference type="ARBA" id="ARBA00001798"/>
    </source>
</evidence>
<dbReference type="AlphaFoldDB" id="A0A0U1LY36"/>
<feature type="transmembrane region" description="Helical" evidence="17">
    <location>
        <begin position="176"/>
        <end position="195"/>
    </location>
</feature>
<feature type="transmembrane region" description="Helical" evidence="17">
    <location>
        <begin position="231"/>
        <end position="251"/>
    </location>
</feature>
<dbReference type="FunFam" id="1.20.120.1750:FF:000007">
    <property type="entry name" value="RBR-type E3 ubiquitin transferase"/>
    <property type="match status" value="1"/>
</dbReference>
<evidence type="ECO:0000256" key="4">
    <source>
        <dbReference type="ARBA" id="ARBA00012251"/>
    </source>
</evidence>
<dbReference type="CDD" id="cd20346">
    <property type="entry name" value="BRcat_RBR_ANKIB1"/>
    <property type="match status" value="1"/>
</dbReference>
<evidence type="ECO:0000256" key="12">
    <source>
        <dbReference type="ARBA" id="ARBA00022833"/>
    </source>
</evidence>
<keyword evidence="14 17" id="KW-0472">Membrane</keyword>
<dbReference type="InterPro" id="IPR013083">
    <property type="entry name" value="Znf_RING/FYVE/PHD"/>
</dbReference>
<feature type="compositionally biased region" description="Basic and acidic residues" evidence="16">
    <location>
        <begin position="69"/>
        <end position="84"/>
    </location>
</feature>
<comment type="catalytic activity">
    <reaction evidence="1">
        <text>[E2 ubiquitin-conjugating enzyme]-S-ubiquitinyl-L-cysteine + [acceptor protein]-L-lysine = [E2 ubiquitin-conjugating enzyme]-L-cysteine + [acceptor protein]-N(6)-ubiquitinyl-L-lysine.</text>
        <dbReference type="EC" id="2.3.2.31"/>
    </reaction>
</comment>
<dbReference type="InterPro" id="IPR044066">
    <property type="entry name" value="TRIAD_supradom"/>
</dbReference>
<dbReference type="SMART" id="SM00647">
    <property type="entry name" value="IBR"/>
    <property type="match status" value="1"/>
</dbReference>
<feature type="transmembrane region" description="Helical" evidence="17">
    <location>
        <begin position="325"/>
        <end position="350"/>
    </location>
</feature>
<keyword evidence="12" id="KW-0862">Zinc</keyword>
<feature type="compositionally biased region" description="Basic and acidic residues" evidence="16">
    <location>
        <begin position="12"/>
        <end position="29"/>
    </location>
</feature>
<evidence type="ECO:0000259" key="18">
    <source>
        <dbReference type="PROSITE" id="PS50089"/>
    </source>
</evidence>
<dbReference type="Pfam" id="PF19422">
    <property type="entry name" value="Ariadne"/>
    <property type="match status" value="1"/>
</dbReference>
<dbReference type="CDD" id="cd16625">
    <property type="entry name" value="RING-HC_RBR_HEL2-like"/>
    <property type="match status" value="1"/>
</dbReference>
<dbReference type="InterPro" id="IPR011657">
    <property type="entry name" value="CNT_C_dom"/>
</dbReference>
<feature type="domain" description="RING-type" evidence="18">
    <location>
        <begin position="842"/>
        <end position="891"/>
    </location>
</feature>
<feature type="transmembrane region" description="Helical" evidence="17">
    <location>
        <begin position="129"/>
        <end position="155"/>
    </location>
</feature>
<keyword evidence="9" id="KW-0677">Repeat</keyword>
<accession>A0A0U1LY36</accession>
<feature type="transmembrane region" description="Helical" evidence="17">
    <location>
        <begin position="290"/>
        <end position="313"/>
    </location>
</feature>
<feature type="transmembrane region" description="Helical" evidence="17">
    <location>
        <begin position="103"/>
        <end position="123"/>
    </location>
</feature>
<comment type="similarity">
    <text evidence="3">Belongs to the concentrative nucleoside transporter (CNT) (TC 2.A.41) family.</text>
</comment>
<sequence>MTVAKDGIADNSLEHQPPRDPMLDPANEHHHAHHHHTAFAEKGREDEVVYSVDTADVKVPDPSSLEAACPEKKSKDTSDLEDLSEGHAKRPWQRRVIKQWRHFAHVVIWLLFTGWWIAGLILHRHDLGWLIPFLLYLAITLRILFFYIPITIVTVPMRWVWDRTALAALPLIPEKLRYPAAGLLVVAVIIVGTFASPESPQNTRVDRVVSLVGLGVLIAALWATSRDRKRINWQAVIVGMLVQFLVALFVLRTGAGYDIFNFISGLATDLLGFATQGVEFLTETPVPASISSWFLVTVIPAIIFFVSFVQLLYHFGILQWFIGKFATFFFFTMRVSGAEAVVAAASPFIGQGESAMLIRPFIPHLTLAEIHQAMCSGFATIAGSVLIAYISLGVNPQALVSSCVMSIPASLAVSKLRWPETEETLTSGRVVIPEDDEHHHSANALEAFTNGAWLGLKIAGMIGATLLCIISLIGLVNGLLTWWGHYLNIDGEGLTLQMILGYICYPIAFFLGVSRDGDDIYHVAQLIGLKIISNEFVAYKALVSDPKYANLSSRSRLIVTYALCGFANIGSLGNQIGVLAQIAPGRSGDISRVAVSALITGALSTFTSASMAGLVIIDEAYCATSFTTSPQTRKRKASAATITKEEDQTKTTSWSSRKRTAGRKPSAGSSPETVPATAAATAYPVSVRQRVSDIATPATTTTGSMDSDDDFMTDVSSREDDFLGMQDSDDESLGEDFGDDFDTGFSYDKDIVQKSKKPYEVDFNVLSPGDIDREQNLQISEVSSIIGLPPESSGILLRFARWNREKLIESYMDRPEDILEEAGLGQSFEGNPTTKVVPGFMCMICCEDGDDLQTYAMRCGHRFCVDCFRHYLAQKIKEEGEAARIQCPQDNCHRIVDSKSLGLLVTEDLRDRYKALLTRTYVDDKDNLKWCPAPNCEFAIDCAVKARDLGKIVPTVTCACKHSFCFGCGLNDHQPPPCSLVKMWLKKCEDDSETANWISANTKECPKHEFCWMCMGLWSEHGTSWYNCNRYTEKSGSDARDAQARSRASLERYLHYYNRYANHEQSAKLDKDLYLKTEKKMTSLQSQSGMSWIEVQFLDTASQALQQCRQTLKWTYAFAYYLARNNLTEIFEDNQKDLEMAVESLSEMFEKPISELAEHKVDILDKTAYCNKRRVILLSDTAENLKQGEWEFNVKL</sequence>
<dbReference type="Pfam" id="PF01773">
    <property type="entry name" value="Nucleos_tra2_N"/>
    <property type="match status" value="1"/>
</dbReference>
<evidence type="ECO:0000256" key="2">
    <source>
        <dbReference type="ARBA" id="ARBA00004651"/>
    </source>
</evidence>
<proteinExistence type="inferred from homology"/>
<dbReference type="GO" id="GO:0005337">
    <property type="term" value="F:nucleoside transmembrane transporter activity"/>
    <property type="evidence" value="ECO:0007669"/>
    <property type="project" value="InterPro"/>
</dbReference>
<dbReference type="Pfam" id="PF01485">
    <property type="entry name" value="IBR"/>
    <property type="match status" value="1"/>
</dbReference>
<evidence type="ECO:0000256" key="15">
    <source>
        <dbReference type="PROSITE-ProRule" id="PRU00175"/>
    </source>
</evidence>
<dbReference type="InterPro" id="IPR001841">
    <property type="entry name" value="Znf_RING"/>
</dbReference>